<dbReference type="Proteomes" id="UP000248745">
    <property type="component" value="Unassembled WGS sequence"/>
</dbReference>
<keyword evidence="12" id="KW-1003">Cell membrane</keyword>
<dbReference type="CDD" id="cd06852">
    <property type="entry name" value="GT_MraY"/>
    <property type="match status" value="1"/>
</dbReference>
<dbReference type="InterPro" id="IPR003524">
    <property type="entry name" value="PNAcMuramoyl-5peptid_Trfase"/>
</dbReference>
<feature type="binding site" evidence="14">
    <location>
        <position position="249"/>
    </location>
    <ligand>
        <name>Mg(2+)</name>
        <dbReference type="ChEBI" id="CHEBI:18420"/>
    </ligand>
</feature>
<dbReference type="EC" id="2.7.8.13" evidence="12 13"/>
<comment type="similarity">
    <text evidence="2 12">Belongs to the glycosyltransferase 4 family. MraY subfamily.</text>
</comment>
<feature type="binding site" evidence="14">
    <location>
        <position position="324"/>
    </location>
    <ligand>
        <name>Mg(2+)</name>
        <dbReference type="ChEBI" id="CHEBI:18420"/>
    </ligand>
</feature>
<keyword evidence="10 12" id="KW-0131">Cell cycle</keyword>
<dbReference type="PROSITE" id="PS01348">
    <property type="entry name" value="MRAY_2"/>
    <property type="match status" value="1"/>
</dbReference>
<evidence type="ECO:0000256" key="10">
    <source>
        <dbReference type="ARBA" id="ARBA00023306"/>
    </source>
</evidence>
<dbReference type="PANTHER" id="PTHR22926:SF5">
    <property type="entry name" value="PHOSPHO-N-ACETYLMURAMOYL-PENTAPEPTIDE-TRANSFERASE HOMOLOG"/>
    <property type="match status" value="1"/>
</dbReference>
<reference evidence="15 16" key="1">
    <citation type="submission" date="2018-06" db="EMBL/GenBank/DDBJ databases">
        <title>Mucibacter soli gen. nov., sp. nov., a new member of the family Chitinophagaceae producing mucin.</title>
        <authorList>
            <person name="Kim M.-K."/>
            <person name="Park S."/>
            <person name="Kim T.-S."/>
            <person name="Joung Y."/>
            <person name="Han J.-H."/>
            <person name="Kim S.B."/>
        </authorList>
    </citation>
    <scope>NUCLEOTIDE SEQUENCE [LARGE SCALE GENOMIC DNA]</scope>
    <source>
        <strain evidence="15 16">R1-15</strain>
    </source>
</reference>
<feature type="transmembrane region" description="Helical" evidence="12">
    <location>
        <begin position="231"/>
        <end position="250"/>
    </location>
</feature>
<dbReference type="AlphaFoldDB" id="A0A2W2BFU4"/>
<keyword evidence="12 14" id="KW-0460">Magnesium</keyword>
<dbReference type="PANTHER" id="PTHR22926">
    <property type="entry name" value="PHOSPHO-N-ACETYLMURAMOYL-PENTAPEPTIDE-TRANSFERASE"/>
    <property type="match status" value="1"/>
</dbReference>
<evidence type="ECO:0000256" key="11">
    <source>
        <dbReference type="ARBA" id="ARBA00023316"/>
    </source>
</evidence>
<dbReference type="OrthoDB" id="9805475at2"/>
<dbReference type="GO" id="GO:0009252">
    <property type="term" value="P:peptidoglycan biosynthetic process"/>
    <property type="evidence" value="ECO:0007669"/>
    <property type="project" value="UniProtKB-UniRule"/>
</dbReference>
<comment type="function">
    <text evidence="12">Catalyzes the initial step of the lipid cycle reactions in the biosynthesis of the cell wall peptidoglycan: transfers peptidoglycan precursor phospho-MurNAc-pentapeptide from UDP-MurNAc-pentapeptide onto the lipid carrier undecaprenyl phosphate, yielding undecaprenyl-pyrophosphoryl-MurNAc-pentapeptide, known as lipid I.</text>
</comment>
<keyword evidence="5 12" id="KW-0812">Transmembrane</keyword>
<dbReference type="GO" id="GO:0051992">
    <property type="term" value="F:UDP-N-acetylmuramoyl-L-alanyl-D-glutamyl-meso-2,6-diaminopimelyl-D-alanyl-D-alanine:undecaprenyl-phosphate transferase activity"/>
    <property type="evidence" value="ECO:0007669"/>
    <property type="project" value="RHEA"/>
</dbReference>
<evidence type="ECO:0000256" key="4">
    <source>
        <dbReference type="ARBA" id="ARBA00022679"/>
    </source>
</evidence>
<sequence length="423" mass="47003">MLYYLFTYLREHFGMFGAGVFYYITFRAAMAIILSLIITMVFGKKLIKYLQRKQIGETVRDLGLAGENQKKGTPTMGGMIIIGAILIPTLLFARIGNVYIVLMIVSTIWLGLVGFLDDYIKVFRKNKEGLAGRFKILGQIGLGVIVGLTMYYNDHVVISREVVKGQPTIYNSTEHIVGDPITRKDENGKTHTYVQVRTATTTIPFVKSHELSYAKIAGIFGEKAIDVVTPILYILFVTFIITAVSNGANITDGIDGLATGTSAIIGVCLGVFAYVSGNYIFADYLNIMNIPNLGELSIFIGAFVGACVGFLWYNAYPAQVFMGDTGSLALGGIIASLAIIMRKELLIPIICGVFFVELLSVIIQVWYFKRTKKKYGEGRRIFLMSPLHHHYQKLGYHESKIVTRFWIVGIMLAILSIVTLKMQ</sequence>
<organism evidence="15 16">
    <name type="scientific">Taibaiella soli</name>
    <dbReference type="NCBI Taxonomy" id="1649169"/>
    <lineage>
        <taxon>Bacteria</taxon>
        <taxon>Pseudomonadati</taxon>
        <taxon>Bacteroidota</taxon>
        <taxon>Chitinophagia</taxon>
        <taxon>Chitinophagales</taxon>
        <taxon>Chitinophagaceae</taxon>
        <taxon>Taibaiella</taxon>
    </lineage>
</organism>
<keyword evidence="9 12" id="KW-0472">Membrane</keyword>
<keyword evidence="6 12" id="KW-0133">Cell shape</keyword>
<evidence type="ECO:0000256" key="7">
    <source>
        <dbReference type="ARBA" id="ARBA00022984"/>
    </source>
</evidence>
<evidence type="ECO:0000256" key="3">
    <source>
        <dbReference type="ARBA" id="ARBA00022618"/>
    </source>
</evidence>
<keyword evidence="8 12" id="KW-1133">Transmembrane helix</keyword>
<protein>
    <recommendedName>
        <fullName evidence="12 13">Phospho-N-acetylmuramoyl-pentapeptide-transferase</fullName>
        <ecNumber evidence="12 13">2.7.8.13</ecNumber>
    </recommendedName>
    <alternativeName>
        <fullName evidence="12">UDP-MurNAc-pentapeptide phosphotransferase</fullName>
    </alternativeName>
</protein>
<proteinExistence type="inferred from homology"/>
<keyword evidence="11 12" id="KW-0961">Cell wall biogenesis/degradation</keyword>
<evidence type="ECO:0000313" key="15">
    <source>
        <dbReference type="EMBL" id="PZF72336.1"/>
    </source>
</evidence>
<evidence type="ECO:0000256" key="5">
    <source>
        <dbReference type="ARBA" id="ARBA00022692"/>
    </source>
</evidence>
<evidence type="ECO:0000256" key="9">
    <source>
        <dbReference type="ARBA" id="ARBA00023136"/>
    </source>
</evidence>
<comment type="subcellular location">
    <subcellularLocation>
        <location evidence="12">Cell membrane</location>
        <topology evidence="12">Multi-pass membrane protein</topology>
    </subcellularLocation>
    <subcellularLocation>
        <location evidence="1">Membrane</location>
        <topology evidence="1">Multi-pass membrane protein</topology>
    </subcellularLocation>
</comment>
<keyword evidence="4 12" id="KW-0808">Transferase</keyword>
<keyword evidence="3 12" id="KW-0132">Cell division</keyword>
<dbReference type="RefSeq" id="WP_110999431.1">
    <property type="nucleotide sequence ID" value="NZ_QKTW01000018.1"/>
</dbReference>
<dbReference type="HAMAP" id="MF_00038">
    <property type="entry name" value="MraY"/>
    <property type="match status" value="1"/>
</dbReference>
<dbReference type="GO" id="GO:0008360">
    <property type="term" value="P:regulation of cell shape"/>
    <property type="evidence" value="ECO:0007669"/>
    <property type="project" value="UniProtKB-KW"/>
</dbReference>
<feature type="transmembrane region" description="Helical" evidence="12">
    <location>
        <begin position="257"/>
        <end position="276"/>
    </location>
</feature>
<evidence type="ECO:0000256" key="12">
    <source>
        <dbReference type="HAMAP-Rule" id="MF_00038"/>
    </source>
</evidence>
<dbReference type="GO" id="GO:0051301">
    <property type="term" value="P:cell division"/>
    <property type="evidence" value="ECO:0007669"/>
    <property type="project" value="UniProtKB-KW"/>
</dbReference>
<comment type="catalytic activity">
    <reaction evidence="12">
        <text>UDP-N-acetyl-alpha-D-muramoyl-L-alanyl-gamma-D-glutamyl-meso-2,6-diaminopimeloyl-D-alanyl-D-alanine + di-trans,octa-cis-undecaprenyl phosphate = di-trans,octa-cis-undecaprenyl diphospho-N-acetyl-alpha-D-muramoyl-L-alanyl-D-glutamyl-meso-2,6-diaminopimeloyl-D-alanyl-D-alanine + UMP</text>
        <dbReference type="Rhea" id="RHEA:28386"/>
        <dbReference type="ChEBI" id="CHEBI:57865"/>
        <dbReference type="ChEBI" id="CHEBI:60392"/>
        <dbReference type="ChEBI" id="CHEBI:61386"/>
        <dbReference type="ChEBI" id="CHEBI:61387"/>
        <dbReference type="EC" id="2.7.8.13"/>
    </reaction>
</comment>
<dbReference type="EMBL" id="QKTW01000018">
    <property type="protein sequence ID" value="PZF72336.1"/>
    <property type="molecule type" value="Genomic_DNA"/>
</dbReference>
<feature type="transmembrane region" description="Helical" evidence="12">
    <location>
        <begin position="20"/>
        <end position="43"/>
    </location>
</feature>
<accession>A0A2W2BFU4</accession>
<comment type="cofactor">
    <cofactor evidence="12 14">
        <name>Mg(2+)</name>
        <dbReference type="ChEBI" id="CHEBI:18420"/>
    </cofactor>
</comment>
<evidence type="ECO:0000256" key="8">
    <source>
        <dbReference type="ARBA" id="ARBA00022989"/>
    </source>
</evidence>
<evidence type="ECO:0000256" key="1">
    <source>
        <dbReference type="ARBA" id="ARBA00004141"/>
    </source>
</evidence>
<dbReference type="GO" id="GO:0071555">
    <property type="term" value="P:cell wall organization"/>
    <property type="evidence" value="ECO:0007669"/>
    <property type="project" value="UniProtKB-KW"/>
</dbReference>
<dbReference type="GO" id="GO:0046872">
    <property type="term" value="F:metal ion binding"/>
    <property type="evidence" value="ECO:0007669"/>
    <property type="project" value="UniProtKB-KW"/>
</dbReference>
<feature type="transmembrane region" description="Helical" evidence="12">
    <location>
        <begin position="76"/>
        <end position="93"/>
    </location>
</feature>
<keyword evidence="7 12" id="KW-0573">Peptidoglycan synthesis</keyword>
<keyword evidence="12 14" id="KW-0479">Metal-binding</keyword>
<feature type="transmembrane region" description="Helical" evidence="12">
    <location>
        <begin position="401"/>
        <end position="420"/>
    </location>
</feature>
<evidence type="ECO:0000256" key="6">
    <source>
        <dbReference type="ARBA" id="ARBA00022960"/>
    </source>
</evidence>
<keyword evidence="16" id="KW-1185">Reference proteome</keyword>
<feature type="transmembrane region" description="Helical" evidence="12">
    <location>
        <begin position="320"/>
        <end position="340"/>
    </location>
</feature>
<evidence type="ECO:0000256" key="2">
    <source>
        <dbReference type="ARBA" id="ARBA00005583"/>
    </source>
</evidence>
<evidence type="ECO:0000313" key="16">
    <source>
        <dbReference type="Proteomes" id="UP000248745"/>
    </source>
</evidence>
<dbReference type="InterPro" id="IPR018480">
    <property type="entry name" value="PNAcMuramoyl-5peptid_Trfase_CS"/>
</dbReference>
<dbReference type="Pfam" id="PF00953">
    <property type="entry name" value="Glycos_transf_4"/>
    <property type="match status" value="1"/>
</dbReference>
<comment type="pathway">
    <text evidence="12">Cell wall biogenesis; peptidoglycan biosynthesis.</text>
</comment>
<dbReference type="UniPathway" id="UPA00219"/>
<dbReference type="GO" id="GO:0005886">
    <property type="term" value="C:plasma membrane"/>
    <property type="evidence" value="ECO:0007669"/>
    <property type="project" value="UniProtKB-SubCell"/>
</dbReference>
<evidence type="ECO:0000256" key="14">
    <source>
        <dbReference type="PIRSR" id="PIRSR600715-1"/>
    </source>
</evidence>
<evidence type="ECO:0000256" key="13">
    <source>
        <dbReference type="NCBIfam" id="TIGR00445"/>
    </source>
</evidence>
<gene>
    <name evidence="12" type="primary">mraY</name>
    <name evidence="15" type="ORF">DN068_13345</name>
</gene>
<comment type="caution">
    <text evidence="15">The sequence shown here is derived from an EMBL/GenBank/DDBJ whole genome shotgun (WGS) entry which is preliminary data.</text>
</comment>
<feature type="transmembrane region" description="Helical" evidence="12">
    <location>
        <begin position="296"/>
        <end position="313"/>
    </location>
</feature>
<dbReference type="GO" id="GO:0008963">
    <property type="term" value="F:phospho-N-acetylmuramoyl-pentapeptide-transferase activity"/>
    <property type="evidence" value="ECO:0007669"/>
    <property type="project" value="UniProtKB-UniRule"/>
</dbReference>
<feature type="transmembrane region" description="Helical" evidence="12">
    <location>
        <begin position="346"/>
        <end position="368"/>
    </location>
</feature>
<feature type="transmembrane region" description="Helical" evidence="12">
    <location>
        <begin position="99"/>
        <end position="116"/>
    </location>
</feature>
<name>A0A2W2BFU4_9BACT</name>
<dbReference type="InterPro" id="IPR000715">
    <property type="entry name" value="Glycosyl_transferase_4"/>
</dbReference>
<feature type="transmembrane region" description="Helical" evidence="12">
    <location>
        <begin position="136"/>
        <end position="152"/>
    </location>
</feature>
<dbReference type="NCBIfam" id="TIGR00445">
    <property type="entry name" value="mraY"/>
    <property type="match status" value="1"/>
</dbReference>